<dbReference type="InterPro" id="IPR019529">
    <property type="entry name" value="Syntaxin-18_N"/>
</dbReference>
<feature type="coiled-coil region" evidence="9">
    <location>
        <begin position="340"/>
        <end position="367"/>
    </location>
</feature>
<evidence type="ECO:0000313" key="13">
    <source>
        <dbReference type="EMBL" id="URD78081.1"/>
    </source>
</evidence>
<keyword evidence="6 11" id="KW-1133">Transmembrane helix</keyword>
<dbReference type="GO" id="GO:0031201">
    <property type="term" value="C:SNARE complex"/>
    <property type="evidence" value="ECO:0007669"/>
    <property type="project" value="TreeGrafter"/>
</dbReference>
<accession>A0A9E7EJR5</accession>
<comment type="subcellular location">
    <subcellularLocation>
        <location evidence="1">Membrane</location>
        <topology evidence="1">Single-pass type IV membrane protein</topology>
    </subcellularLocation>
</comment>
<dbReference type="AlphaFoldDB" id="A0A9E7EJR5"/>
<proteinExistence type="inferred from homology"/>
<dbReference type="OrthoDB" id="342981at2759"/>
<keyword evidence="14" id="KW-1185">Reference proteome</keyword>
<evidence type="ECO:0000256" key="8">
    <source>
        <dbReference type="ARBA" id="ARBA00023136"/>
    </source>
</evidence>
<evidence type="ECO:0000256" key="3">
    <source>
        <dbReference type="ARBA" id="ARBA00022448"/>
    </source>
</evidence>
<dbReference type="InterPro" id="IPR010989">
    <property type="entry name" value="SNARE"/>
</dbReference>
<name>A0A9E7EJR5_9LILI</name>
<feature type="compositionally biased region" description="Low complexity" evidence="10">
    <location>
        <begin position="260"/>
        <end position="276"/>
    </location>
</feature>
<evidence type="ECO:0000256" key="6">
    <source>
        <dbReference type="ARBA" id="ARBA00022989"/>
    </source>
</evidence>
<dbReference type="GO" id="GO:0005783">
    <property type="term" value="C:endoplasmic reticulum"/>
    <property type="evidence" value="ECO:0007669"/>
    <property type="project" value="TreeGrafter"/>
</dbReference>
<gene>
    <name evidence="13" type="ORF">MUK42_24192</name>
</gene>
<evidence type="ECO:0000259" key="12">
    <source>
        <dbReference type="Pfam" id="PF10496"/>
    </source>
</evidence>
<feature type="region of interest" description="Disordered" evidence="10">
    <location>
        <begin position="259"/>
        <end position="282"/>
    </location>
</feature>
<evidence type="ECO:0000256" key="5">
    <source>
        <dbReference type="ARBA" id="ARBA00022927"/>
    </source>
</evidence>
<evidence type="ECO:0000256" key="1">
    <source>
        <dbReference type="ARBA" id="ARBA00004211"/>
    </source>
</evidence>
<evidence type="ECO:0000256" key="7">
    <source>
        <dbReference type="ARBA" id="ARBA00023054"/>
    </source>
</evidence>
<dbReference type="FunFam" id="1.20.5.110:FF:000039">
    <property type="entry name" value="Syntaxin-81 like"/>
    <property type="match status" value="1"/>
</dbReference>
<dbReference type="Gene3D" id="1.20.5.110">
    <property type="match status" value="1"/>
</dbReference>
<dbReference type="GO" id="GO:0015031">
    <property type="term" value="P:protein transport"/>
    <property type="evidence" value="ECO:0007669"/>
    <property type="project" value="UniProtKB-KW"/>
</dbReference>
<keyword evidence="4 11" id="KW-0812">Transmembrane</keyword>
<sequence>MRQSPGRAQTLVGRGGRLAQIDLDRARDESNELIDSVQPSQMPCSPLPLFLSRLPLLSVAEPSSERIDRRSSSCACKDGRCCASRRDRTEDFKDAIRATAPSLGYNESKLAAVLASFILHKPVEKSPFTKAALKTLESISELECFIIKHRKDYVDMHRITEQERDNIEHEVVIFVKSCRDQINILQNMICIEEKSTNTKSWLRDDNINADVVAHKHGVVLILSERLHSVSVQFDRLRSIRFQEALNRAMPRRKFNRVIHSTSSEQPSEPSASSIPELGGQEPTSRALRVQDQLLDDETRVLQVELSSLLDAVQEAETKTVEISVLSHLMSTHVLQQAEQIEHLYEQAVEATNNVEQGNKELSQAIKRNSSSRTFLLLFLFVLTFSILFLDWYS</sequence>
<dbReference type="Proteomes" id="UP001055439">
    <property type="component" value="Chromosome 10"/>
</dbReference>
<dbReference type="GO" id="GO:0006890">
    <property type="term" value="P:retrograde vesicle-mediated transport, Golgi to endoplasmic reticulum"/>
    <property type="evidence" value="ECO:0007669"/>
    <property type="project" value="TreeGrafter"/>
</dbReference>
<evidence type="ECO:0000256" key="11">
    <source>
        <dbReference type="SAM" id="Phobius"/>
    </source>
</evidence>
<evidence type="ECO:0000256" key="4">
    <source>
        <dbReference type="ARBA" id="ARBA00022692"/>
    </source>
</evidence>
<feature type="transmembrane region" description="Helical" evidence="11">
    <location>
        <begin position="374"/>
        <end position="392"/>
    </location>
</feature>
<keyword evidence="5" id="KW-0653">Protein transport</keyword>
<protein>
    <submittedName>
        <fullName evidence="13">SNARE-complex protein Syntaxin-18 N-terminus</fullName>
    </submittedName>
</protein>
<evidence type="ECO:0000256" key="10">
    <source>
        <dbReference type="SAM" id="MobiDB-lite"/>
    </source>
</evidence>
<comment type="similarity">
    <text evidence="2">Belongs to the syntaxin family.</text>
</comment>
<dbReference type="Pfam" id="PF10496">
    <property type="entry name" value="Syntaxin-18_N"/>
    <property type="match status" value="1"/>
</dbReference>
<evidence type="ECO:0000256" key="9">
    <source>
        <dbReference type="SAM" id="Coils"/>
    </source>
</evidence>
<dbReference type="EMBL" id="CP097503">
    <property type="protein sequence ID" value="URD78081.1"/>
    <property type="molecule type" value="Genomic_DNA"/>
</dbReference>
<feature type="domain" description="SNARE-complex protein Syntaxin-18 N-terminal" evidence="12">
    <location>
        <begin position="86"/>
        <end position="167"/>
    </location>
</feature>
<dbReference type="PANTHER" id="PTHR15959:SF0">
    <property type="entry name" value="SYNTAXIN-18"/>
    <property type="match status" value="1"/>
</dbReference>
<dbReference type="PANTHER" id="PTHR15959">
    <property type="entry name" value="SYNTAXIN-18"/>
    <property type="match status" value="1"/>
</dbReference>
<keyword evidence="8 11" id="KW-0472">Membrane</keyword>
<evidence type="ECO:0000256" key="2">
    <source>
        <dbReference type="ARBA" id="ARBA00009063"/>
    </source>
</evidence>
<reference evidence="13" key="1">
    <citation type="submission" date="2022-05" db="EMBL/GenBank/DDBJ databases">
        <title>The Musa troglodytarum L. genome provides insights into the mechanism of non-climacteric behaviour and enrichment of carotenoids.</title>
        <authorList>
            <person name="Wang J."/>
        </authorList>
    </citation>
    <scope>NUCLEOTIDE SEQUENCE</scope>
    <source>
        <tissue evidence="13">Leaf</tissue>
    </source>
</reference>
<keyword evidence="7 9" id="KW-0175">Coiled coil</keyword>
<evidence type="ECO:0000313" key="14">
    <source>
        <dbReference type="Proteomes" id="UP001055439"/>
    </source>
</evidence>
<keyword evidence="3" id="KW-0813">Transport</keyword>
<dbReference type="SUPFAM" id="SSF47661">
    <property type="entry name" value="t-snare proteins"/>
    <property type="match status" value="1"/>
</dbReference>
<organism evidence="13 14">
    <name type="scientific">Musa troglodytarum</name>
    <name type="common">fe'i banana</name>
    <dbReference type="NCBI Taxonomy" id="320322"/>
    <lineage>
        <taxon>Eukaryota</taxon>
        <taxon>Viridiplantae</taxon>
        <taxon>Streptophyta</taxon>
        <taxon>Embryophyta</taxon>
        <taxon>Tracheophyta</taxon>
        <taxon>Spermatophyta</taxon>
        <taxon>Magnoliopsida</taxon>
        <taxon>Liliopsida</taxon>
        <taxon>Zingiberales</taxon>
        <taxon>Musaceae</taxon>
        <taxon>Musa</taxon>
    </lineage>
</organism>